<feature type="domain" description="PCI" evidence="9">
    <location>
        <begin position="170"/>
        <end position="342"/>
    </location>
</feature>
<dbReference type="InterPro" id="IPR000717">
    <property type="entry name" value="PCI_dom"/>
</dbReference>
<evidence type="ECO:0000256" key="8">
    <source>
        <dbReference type="SAM" id="Phobius"/>
    </source>
</evidence>
<name>A0A9P6RB37_9FUNG</name>
<dbReference type="SMART" id="SM00088">
    <property type="entry name" value="PINT"/>
    <property type="match status" value="1"/>
</dbReference>
<keyword evidence="8" id="KW-0812">Transmembrane</keyword>
<keyword evidence="11" id="KW-1185">Reference proteome</keyword>
<comment type="subcellular location">
    <subcellularLocation>
        <location evidence="2">Cytoplasm</location>
    </subcellularLocation>
    <subcellularLocation>
        <location evidence="1">Nucleus</location>
    </subcellularLocation>
</comment>
<protein>
    <recommendedName>
        <fullName evidence="4">COP9 signalosome complex subunit 3</fullName>
    </recommendedName>
</protein>
<dbReference type="PANTHER" id="PTHR10758">
    <property type="entry name" value="26S PROTEASOME NON-ATPASE REGULATORY SUBUNIT 3/COP9 SIGNALOSOME COMPLEX SUBUNIT 3"/>
    <property type="match status" value="1"/>
</dbReference>
<keyword evidence="7" id="KW-0539">Nucleus</keyword>
<keyword evidence="5" id="KW-0963">Cytoplasm</keyword>
<dbReference type="GO" id="GO:0005737">
    <property type="term" value="C:cytoplasm"/>
    <property type="evidence" value="ECO:0007669"/>
    <property type="project" value="UniProtKB-SubCell"/>
</dbReference>
<evidence type="ECO:0000259" key="9">
    <source>
        <dbReference type="PROSITE" id="PS50250"/>
    </source>
</evidence>
<evidence type="ECO:0000256" key="4">
    <source>
        <dbReference type="ARBA" id="ARBA00014878"/>
    </source>
</evidence>
<evidence type="ECO:0000256" key="5">
    <source>
        <dbReference type="ARBA" id="ARBA00022490"/>
    </source>
</evidence>
<dbReference type="EMBL" id="JAAAIP010000699">
    <property type="protein sequence ID" value="KAG0313545.1"/>
    <property type="molecule type" value="Genomic_DNA"/>
</dbReference>
<dbReference type="GO" id="GO:0006511">
    <property type="term" value="P:ubiquitin-dependent protein catabolic process"/>
    <property type="evidence" value="ECO:0007669"/>
    <property type="project" value="TreeGrafter"/>
</dbReference>
<evidence type="ECO:0000256" key="2">
    <source>
        <dbReference type="ARBA" id="ARBA00004496"/>
    </source>
</evidence>
<dbReference type="InterPro" id="IPR050756">
    <property type="entry name" value="CSN3"/>
</dbReference>
<evidence type="ECO:0000256" key="7">
    <source>
        <dbReference type="ARBA" id="ARBA00023242"/>
    </source>
</evidence>
<evidence type="ECO:0000313" key="10">
    <source>
        <dbReference type="EMBL" id="KAG0313545.1"/>
    </source>
</evidence>
<keyword evidence="6" id="KW-0736">Signalosome</keyword>
<dbReference type="InterPro" id="IPR036390">
    <property type="entry name" value="WH_DNA-bd_sf"/>
</dbReference>
<dbReference type="Pfam" id="PF22788">
    <property type="entry name" value="COP9_hel_rpt"/>
    <property type="match status" value="1"/>
</dbReference>
<reference evidence="10" key="1">
    <citation type="journal article" date="2020" name="Fungal Divers.">
        <title>Resolving the Mortierellaceae phylogeny through synthesis of multi-gene phylogenetics and phylogenomics.</title>
        <authorList>
            <person name="Vandepol N."/>
            <person name="Liber J."/>
            <person name="Desiro A."/>
            <person name="Na H."/>
            <person name="Kennedy M."/>
            <person name="Barry K."/>
            <person name="Grigoriev I.V."/>
            <person name="Miller A.N."/>
            <person name="O'Donnell K."/>
            <person name="Stajich J.E."/>
            <person name="Bonito G."/>
        </authorList>
    </citation>
    <scope>NUCLEOTIDE SEQUENCE</scope>
    <source>
        <strain evidence="10">REB-010B</strain>
    </source>
</reference>
<gene>
    <name evidence="10" type="ORF">BGZ99_008757</name>
</gene>
<dbReference type="PANTHER" id="PTHR10758:SF1">
    <property type="entry name" value="COP9 SIGNALOSOME COMPLEX SUBUNIT 3"/>
    <property type="match status" value="1"/>
</dbReference>
<dbReference type="AlphaFoldDB" id="A0A9P6RB37"/>
<comment type="caution">
    <text evidence="10">The sequence shown here is derived from an EMBL/GenBank/DDBJ whole genome shotgun (WGS) entry which is preliminary data.</text>
</comment>
<sequence length="613" mass="67456">MAPTDPSIDEIISKIQACADATSVAKTLTPFLNNLSDQVFAARSHGQTDPIDALSPQLHSLAYLYFLVHRCKASHGFHPALMEKIWEFVNTCDGEQIRPASNKAFVFAEALVKMATESQQTCLLAQSFKDAIPILNNDISDVNPTHTHINYKDFLLYHYYGGMIYAYLKNFERAVEFFKLAVSAPAEVASAIQIEAYKKYVLTGLLQYGKVPILPKYTATVVQRCLKLQCGPYTDFATAYEKKSNNVIKAELEKIKPVLVRDKNYGLAKQCMEALHRRNIQDLTRTYLTLSIKDITSLIGLSSEADGESRVEGIIVRMIESGAIFARISHEHAGGMVSFLDDPNQHNSMSTMDIISTQIQRATAITASLVAMDQSISSMPAYLNKGLHMPDRAGFPMDEADYGMNMGYDAYADEVMIASFSSRVLGMLAVFATIACVSAFNPMSVDNSTKLTWCENQIGFCTNVCQELTKGAQCLDNRCDIMNLQYSCQCQGGIIPNTTEYTYTIPYFMCVADVQQCIHECPLSDNGCYSNCNMRNCAAEFPKKYNQTIATSLAATPTATNGPQFTGLPPGIFGNAANINRGPQSWAAFGGSSVLGLVVFLTVGVMFGNHHMD</sequence>
<dbReference type="SUPFAM" id="SSF46785">
    <property type="entry name" value="Winged helix' DNA-binding domain"/>
    <property type="match status" value="1"/>
</dbReference>
<evidence type="ECO:0000313" key="11">
    <source>
        <dbReference type="Proteomes" id="UP000738325"/>
    </source>
</evidence>
<dbReference type="PROSITE" id="PS50250">
    <property type="entry name" value="PCI"/>
    <property type="match status" value="1"/>
</dbReference>
<dbReference type="OrthoDB" id="29061at2759"/>
<feature type="transmembrane region" description="Helical" evidence="8">
    <location>
        <begin position="586"/>
        <end position="607"/>
    </location>
</feature>
<organism evidence="10 11">
    <name type="scientific">Dissophora globulifera</name>
    <dbReference type="NCBI Taxonomy" id="979702"/>
    <lineage>
        <taxon>Eukaryota</taxon>
        <taxon>Fungi</taxon>
        <taxon>Fungi incertae sedis</taxon>
        <taxon>Mucoromycota</taxon>
        <taxon>Mortierellomycotina</taxon>
        <taxon>Mortierellomycetes</taxon>
        <taxon>Mortierellales</taxon>
        <taxon>Mortierellaceae</taxon>
        <taxon>Dissophora</taxon>
    </lineage>
</organism>
<dbReference type="Pfam" id="PF24808">
    <property type="entry name" value="DUF7707"/>
    <property type="match status" value="1"/>
</dbReference>
<dbReference type="InterPro" id="IPR056124">
    <property type="entry name" value="DUF7707"/>
</dbReference>
<comment type="similarity">
    <text evidence="3">Belongs to the CSN3 family.</text>
</comment>
<evidence type="ECO:0000256" key="6">
    <source>
        <dbReference type="ARBA" id="ARBA00022790"/>
    </source>
</evidence>
<keyword evidence="8" id="KW-1133">Transmembrane helix</keyword>
<evidence type="ECO:0000256" key="3">
    <source>
        <dbReference type="ARBA" id="ARBA00007084"/>
    </source>
</evidence>
<dbReference type="GO" id="GO:0008180">
    <property type="term" value="C:COP9 signalosome"/>
    <property type="evidence" value="ECO:0007669"/>
    <property type="project" value="UniProtKB-KW"/>
</dbReference>
<proteinExistence type="inferred from homology"/>
<dbReference type="Pfam" id="PF01399">
    <property type="entry name" value="PCI"/>
    <property type="match status" value="1"/>
</dbReference>
<dbReference type="Proteomes" id="UP000738325">
    <property type="component" value="Unassembled WGS sequence"/>
</dbReference>
<accession>A0A9P6RB37</accession>
<dbReference type="InterPro" id="IPR055089">
    <property type="entry name" value="COP9_N"/>
</dbReference>
<evidence type="ECO:0000256" key="1">
    <source>
        <dbReference type="ARBA" id="ARBA00004123"/>
    </source>
</evidence>
<keyword evidence="8" id="KW-0472">Membrane</keyword>